<dbReference type="FunFam" id="1.20.1560.10:FF:000006">
    <property type="entry name" value="ATP-binding cassette, sub-family C (CFTR/MRP), member 9"/>
    <property type="match status" value="1"/>
</dbReference>
<dbReference type="CDD" id="cd03244">
    <property type="entry name" value="ABCC_MRP_domain2"/>
    <property type="match status" value="1"/>
</dbReference>
<name>A0A9P6UY23_9FUNG</name>
<dbReference type="InterPro" id="IPR044746">
    <property type="entry name" value="ABCC_6TM_D1"/>
</dbReference>
<feature type="transmembrane region" description="Helical" evidence="10">
    <location>
        <begin position="1122"/>
        <end position="1141"/>
    </location>
</feature>
<feature type="compositionally biased region" description="Basic and acidic residues" evidence="9">
    <location>
        <begin position="847"/>
        <end position="856"/>
    </location>
</feature>
<feature type="transmembrane region" description="Helical" evidence="10">
    <location>
        <begin position="938"/>
        <end position="963"/>
    </location>
</feature>
<feature type="transmembrane region" description="Helical" evidence="10">
    <location>
        <begin position="229"/>
        <end position="252"/>
    </location>
</feature>
<dbReference type="CDD" id="cd18603">
    <property type="entry name" value="ABC_6TM_MRP1_2_3_6_D2_like"/>
    <property type="match status" value="1"/>
</dbReference>
<feature type="transmembrane region" description="Helical" evidence="10">
    <location>
        <begin position="79"/>
        <end position="97"/>
    </location>
</feature>
<feature type="domain" description="ABC transporter" evidence="11">
    <location>
        <begin position="1213"/>
        <end position="1519"/>
    </location>
</feature>
<feature type="transmembrane region" description="Helical" evidence="10">
    <location>
        <begin position="264"/>
        <end position="285"/>
    </location>
</feature>
<dbReference type="GO" id="GO:0140359">
    <property type="term" value="F:ABC-type transporter activity"/>
    <property type="evidence" value="ECO:0007669"/>
    <property type="project" value="InterPro"/>
</dbReference>
<evidence type="ECO:0000256" key="8">
    <source>
        <dbReference type="ARBA" id="ARBA00023136"/>
    </source>
</evidence>
<evidence type="ECO:0000256" key="7">
    <source>
        <dbReference type="ARBA" id="ARBA00022989"/>
    </source>
</evidence>
<dbReference type="Gene3D" id="3.40.50.300">
    <property type="entry name" value="P-loop containing nucleotide triphosphate hydrolases"/>
    <property type="match status" value="2"/>
</dbReference>
<keyword evidence="14" id="KW-1185">Reference proteome</keyword>
<dbReference type="FunFam" id="1.20.1560.10:FF:000001">
    <property type="entry name" value="ATP-binding cassette subfamily C member 1"/>
    <property type="match status" value="1"/>
</dbReference>
<keyword evidence="3 10" id="KW-0812">Transmembrane</keyword>
<feature type="transmembrane region" description="Helical" evidence="10">
    <location>
        <begin position="340"/>
        <end position="361"/>
    </location>
</feature>
<evidence type="ECO:0000313" key="14">
    <source>
        <dbReference type="Proteomes" id="UP000738325"/>
    </source>
</evidence>
<feature type="domain" description="ABC transmembrane type-1" evidence="12">
    <location>
        <begin position="898"/>
        <end position="1177"/>
    </location>
</feature>
<dbReference type="OrthoDB" id="6500128at2759"/>
<feature type="transmembrane region" description="Helical" evidence="10">
    <location>
        <begin position="445"/>
        <end position="469"/>
    </location>
</feature>
<dbReference type="InterPro" id="IPR017871">
    <property type="entry name" value="ABC_transporter-like_CS"/>
</dbReference>
<feature type="transmembrane region" description="Helical" evidence="10">
    <location>
        <begin position="489"/>
        <end position="516"/>
    </location>
</feature>
<gene>
    <name evidence="13" type="primary">ABCC1_2</name>
    <name evidence="13" type="ORF">BGZ99_001444</name>
</gene>
<feature type="transmembrane region" description="Helical" evidence="10">
    <location>
        <begin position="109"/>
        <end position="128"/>
    </location>
</feature>
<dbReference type="InterPro" id="IPR027417">
    <property type="entry name" value="P-loop_NTPase"/>
</dbReference>
<proteinExistence type="predicted"/>
<feature type="transmembrane region" description="Helical" evidence="10">
    <location>
        <begin position="15"/>
        <end position="37"/>
    </location>
</feature>
<dbReference type="EMBL" id="JAAAIP010000137">
    <property type="protein sequence ID" value="KAG0324775.1"/>
    <property type="molecule type" value="Genomic_DNA"/>
</dbReference>
<feature type="transmembrane region" description="Helical" evidence="10">
    <location>
        <begin position="1036"/>
        <end position="1055"/>
    </location>
</feature>
<keyword evidence="6" id="KW-0067">ATP-binding</keyword>
<dbReference type="InterPro" id="IPR036640">
    <property type="entry name" value="ABC1_TM_sf"/>
</dbReference>
<dbReference type="Pfam" id="PF00005">
    <property type="entry name" value="ABC_tran"/>
    <property type="match status" value="2"/>
</dbReference>
<feature type="compositionally biased region" description="Acidic residues" evidence="9">
    <location>
        <begin position="837"/>
        <end position="846"/>
    </location>
</feature>
<keyword evidence="4" id="KW-0677">Repeat</keyword>
<evidence type="ECO:0000256" key="5">
    <source>
        <dbReference type="ARBA" id="ARBA00022741"/>
    </source>
</evidence>
<evidence type="ECO:0000256" key="9">
    <source>
        <dbReference type="SAM" id="MobiDB-lite"/>
    </source>
</evidence>
<dbReference type="PROSITE" id="PS50893">
    <property type="entry name" value="ABC_TRANSPORTER_2"/>
    <property type="match status" value="2"/>
</dbReference>
<evidence type="ECO:0000256" key="6">
    <source>
        <dbReference type="ARBA" id="ARBA00022840"/>
    </source>
</evidence>
<dbReference type="PANTHER" id="PTHR24223">
    <property type="entry name" value="ATP-BINDING CASSETTE SUB-FAMILY C"/>
    <property type="match status" value="1"/>
</dbReference>
<dbReference type="Pfam" id="PF00664">
    <property type="entry name" value="ABC_membrane"/>
    <property type="match status" value="2"/>
</dbReference>
<dbReference type="SUPFAM" id="SSF52540">
    <property type="entry name" value="P-loop containing nucleoside triphosphate hydrolases"/>
    <property type="match status" value="3"/>
</dbReference>
<dbReference type="GO" id="GO:0012505">
    <property type="term" value="C:endomembrane system"/>
    <property type="evidence" value="ECO:0007669"/>
    <property type="project" value="UniProtKB-SubCell"/>
</dbReference>
<evidence type="ECO:0000256" key="10">
    <source>
        <dbReference type="SAM" id="Phobius"/>
    </source>
</evidence>
<dbReference type="InterPro" id="IPR011527">
    <property type="entry name" value="ABC1_TM_dom"/>
</dbReference>
<keyword evidence="5" id="KW-0547">Nucleotide-binding</keyword>
<dbReference type="PROSITE" id="PS50929">
    <property type="entry name" value="ABC_TM1F"/>
    <property type="match status" value="2"/>
</dbReference>
<reference evidence="13" key="1">
    <citation type="journal article" date="2020" name="Fungal Divers.">
        <title>Resolving the Mortierellaceae phylogeny through synthesis of multi-gene phylogenetics and phylogenomics.</title>
        <authorList>
            <person name="Vandepol N."/>
            <person name="Liber J."/>
            <person name="Desiro A."/>
            <person name="Na H."/>
            <person name="Kennedy M."/>
            <person name="Barry K."/>
            <person name="Grigoriev I.V."/>
            <person name="Miller A.N."/>
            <person name="O'Donnell K."/>
            <person name="Stajich J.E."/>
            <person name="Bonito G."/>
        </authorList>
    </citation>
    <scope>NUCLEOTIDE SEQUENCE</scope>
    <source>
        <strain evidence="13">REB-010B</strain>
    </source>
</reference>
<comment type="caution">
    <text evidence="13">The sequence shown here is derived from an EMBL/GenBank/DDBJ whole genome shotgun (WGS) entry which is preliminary data.</text>
</comment>
<feature type="transmembrane region" description="Helical" evidence="10">
    <location>
        <begin position="367"/>
        <end position="387"/>
    </location>
</feature>
<feature type="transmembrane region" description="Helical" evidence="10">
    <location>
        <begin position="43"/>
        <end position="67"/>
    </location>
</feature>
<evidence type="ECO:0000259" key="11">
    <source>
        <dbReference type="PROSITE" id="PS50893"/>
    </source>
</evidence>
<dbReference type="SMART" id="SM00382">
    <property type="entry name" value="AAA"/>
    <property type="match status" value="2"/>
</dbReference>
<evidence type="ECO:0000256" key="1">
    <source>
        <dbReference type="ARBA" id="ARBA00004128"/>
    </source>
</evidence>
<feature type="transmembrane region" description="Helical" evidence="10">
    <location>
        <begin position="896"/>
        <end position="918"/>
    </location>
</feature>
<feature type="domain" description="ABC transporter" evidence="11">
    <location>
        <begin position="599"/>
        <end position="821"/>
    </location>
</feature>
<dbReference type="InterPro" id="IPR003593">
    <property type="entry name" value="AAA+_ATPase"/>
</dbReference>
<dbReference type="PROSITE" id="PS00211">
    <property type="entry name" value="ABC_TRANSPORTER_1"/>
    <property type="match status" value="2"/>
</dbReference>
<evidence type="ECO:0000259" key="12">
    <source>
        <dbReference type="PROSITE" id="PS50929"/>
    </source>
</evidence>
<feature type="region of interest" description="Disordered" evidence="9">
    <location>
        <begin position="827"/>
        <end position="856"/>
    </location>
</feature>
<dbReference type="CDD" id="cd03250">
    <property type="entry name" value="ABCC_MRP_domain1"/>
    <property type="match status" value="1"/>
</dbReference>
<evidence type="ECO:0000313" key="13">
    <source>
        <dbReference type="EMBL" id="KAG0324775.1"/>
    </source>
</evidence>
<evidence type="ECO:0000256" key="3">
    <source>
        <dbReference type="ARBA" id="ARBA00022692"/>
    </source>
</evidence>
<dbReference type="FunFam" id="3.40.50.300:FF:000163">
    <property type="entry name" value="Multidrug resistance-associated protein member 4"/>
    <property type="match status" value="1"/>
</dbReference>
<protein>
    <submittedName>
        <fullName evidence="13">Multidrug resistance-associated protein 1</fullName>
    </submittedName>
</protein>
<evidence type="ECO:0000256" key="4">
    <source>
        <dbReference type="ARBA" id="ARBA00022737"/>
    </source>
</evidence>
<dbReference type="InterPro" id="IPR050173">
    <property type="entry name" value="ABC_transporter_C-like"/>
</dbReference>
<evidence type="ECO:0000256" key="2">
    <source>
        <dbReference type="ARBA" id="ARBA00022448"/>
    </source>
</evidence>
<dbReference type="InterPro" id="IPR003439">
    <property type="entry name" value="ABC_transporter-like_ATP-bd"/>
</dbReference>
<dbReference type="GO" id="GO:0016887">
    <property type="term" value="F:ATP hydrolysis activity"/>
    <property type="evidence" value="ECO:0007669"/>
    <property type="project" value="InterPro"/>
</dbReference>
<comment type="subcellular location">
    <subcellularLocation>
        <location evidence="1">Vacuole membrane</location>
        <topology evidence="1">Multi-pass membrane protein</topology>
    </subcellularLocation>
</comment>
<feature type="domain" description="ABC transmembrane type-1" evidence="12">
    <location>
        <begin position="227"/>
        <end position="515"/>
    </location>
</feature>
<dbReference type="PANTHER" id="PTHR24223:SF443">
    <property type="entry name" value="MULTIDRUG-RESISTANCE LIKE PROTEIN 1, ISOFORM I"/>
    <property type="match status" value="1"/>
</dbReference>
<organism evidence="13 14">
    <name type="scientific">Dissophora globulifera</name>
    <dbReference type="NCBI Taxonomy" id="979702"/>
    <lineage>
        <taxon>Eukaryota</taxon>
        <taxon>Fungi</taxon>
        <taxon>Fungi incertae sedis</taxon>
        <taxon>Mucoromycota</taxon>
        <taxon>Mortierellomycotina</taxon>
        <taxon>Mortierellomycetes</taxon>
        <taxon>Mortierellales</taxon>
        <taxon>Mortierellaceae</taxon>
        <taxon>Dissophora</taxon>
    </lineage>
</organism>
<dbReference type="Gene3D" id="1.20.1560.10">
    <property type="entry name" value="ABC transporter type 1, transmembrane domain"/>
    <property type="match status" value="2"/>
</dbReference>
<dbReference type="SUPFAM" id="SSF90123">
    <property type="entry name" value="ABC transporter transmembrane region"/>
    <property type="match status" value="2"/>
</dbReference>
<keyword evidence="2" id="KW-0813">Transport</keyword>
<sequence>MSRHGKPHNLGRTNLIYWPAQFLMLGSAAALIARAVLLKSADSYAPATMFSTICMIIAWLLAIVLNHFQHQQEIRSNDFIFAIYVFSLVASAINIRTMTLIGQTNEDQFKAYIAFFAINTLGLAVEAWPRGRTEVQQQSDTNRYSKANLFSRITYQYLQPIVSAGYKRPLVADDITNMMPEYIKTKFSFTRLDTRWQRKVEKSLGTGTKPSLFWTIVTSHGWNWAPVMIYRFAASTLTYVLPLLLNNLLSFIGSYQTPNPQPVALGIILAFGMFFASLLSSFLTAQYFQTSMNIGIEVRTALIAMIYRKSLKLSSAAKQKSTTGEITNHMSIDAERWPDAITFIPLAIVLPYEIGIAVWLLYEQISWSVFVGLGTIVALGPINGFIAKFFMKAKSEKLAATDERVRLMNELLSGMKVIKLYGWNDSFRERVSVYRRRELVTLRKIGTAFSFLSIMFQSVPLLVSLISFSVFASVGGPNLTPGDINPQRIFVSISLFGLLARPIGMLSHIIAEIIGVRVATIRMQKFLLAEEVSPDTTDIIKTLPDDPSAPLVEIKDGVFAWEQEGPEIENEKEKKAREKLEAKKQKQLEKEAIKAGKPIPEKELPVEKNYGPTLVDINLTIARGNLSAIVGRVGQGKTSLLSAIIGDMYRRQGSVKVHGKLAYVPQQAWIVNASLKDNITFGNDFNQARYDHILMASGLLPDIAMLPAGDQTEIGERGINLSGGQKQRVSLARAAYENADVYLFDDPLSAVDAHVDQHLWQHLIGPTGLLKDKTRILVTHAIHHLEHTDQIVVIKDGRIAEVGEYNTLMEAKESLYQLITDYSVNQGKTRKTKTDGEESDGNDESDDKTQHEGDKEAVAVVKTEDKAELIADEKMVLGSVSFKVYQIYAKAASYKYSILVILLFIIGQAIQIGTNVWLKYWSSVAGTGRHTIGEFLGVYAALILIYMVFNVFSVYVTMAMAAIRASSRLHERLLTKMLHLPMSFFDTTPLGRIVNRFSGDIFSIDELTPWNFINIFLCATSVAGTVIVIATSTPVFLAIVPPVVVVYLLVQSYYIRTSRALKRIESVSKSPIYQHFSETLAGVSTIRALGANDRFIADNAAKADRAANAYFSWIVSNRWLQIRLETLGAIIVLAAALFAVLSRNSLDAGNVGLALSYALSVTQDITWLVRSYCDLQNQMVAVERIEEYANKNSEAPAETDVKLPENWPQAGHVEFKNYSARYREGLDLVVKNISFEVQPAEKIGICGRTGAGKSSLTLALFRIVEAANSHWAKASDNGSGQETETMKVEKASVDLEKIKELKEDGGKGVSVDLEKAMISQSETLESNVMDLEAVEVEQDGGSIWIDGVDISTVGLTYLRQHLAIIPQEPTLFVGTIRENLDPFDELEDAALWEALERAHLKDHIASLAGGLSFKVSQSGDNFSVGQRSLICLARALLRKTKILILDEATAAVDVETDELIQKTIRTEFKDRTILTIAHRIKTIMDSDKILVLEKGKVEEFEAPQTLLQRPDSLFYKLAHQAGEIKHSDE</sequence>
<feature type="transmembrane region" description="Helical" evidence="10">
    <location>
        <begin position="1012"/>
        <end position="1030"/>
    </location>
</feature>
<keyword evidence="8 10" id="KW-0472">Membrane</keyword>
<dbReference type="FunFam" id="3.40.50.300:FF:000997">
    <property type="entry name" value="Multidrug resistance-associated protein 1"/>
    <property type="match status" value="1"/>
</dbReference>
<dbReference type="CDD" id="cd18579">
    <property type="entry name" value="ABC_6TM_ABCC_D1"/>
    <property type="match status" value="1"/>
</dbReference>
<dbReference type="GO" id="GO:0005524">
    <property type="term" value="F:ATP binding"/>
    <property type="evidence" value="ECO:0007669"/>
    <property type="project" value="UniProtKB-KW"/>
</dbReference>
<dbReference type="GO" id="GO:0016020">
    <property type="term" value="C:membrane"/>
    <property type="evidence" value="ECO:0007669"/>
    <property type="project" value="InterPro"/>
</dbReference>
<dbReference type="Proteomes" id="UP000738325">
    <property type="component" value="Unassembled WGS sequence"/>
</dbReference>
<keyword evidence="7 10" id="KW-1133">Transmembrane helix</keyword>
<accession>A0A9P6UY23</accession>